<name>A0A0L0F947_9EUKA</name>
<accession>A0A0L0F947</accession>
<evidence type="ECO:0000256" key="1">
    <source>
        <dbReference type="SAM" id="MobiDB-lite"/>
    </source>
</evidence>
<dbReference type="EMBL" id="KQ246730">
    <property type="protein sequence ID" value="KNC72628.1"/>
    <property type="molecule type" value="Genomic_DNA"/>
</dbReference>
<feature type="compositionally biased region" description="Polar residues" evidence="1">
    <location>
        <begin position="11"/>
        <end position="21"/>
    </location>
</feature>
<evidence type="ECO:0000313" key="2">
    <source>
        <dbReference type="EMBL" id="KNC72628.1"/>
    </source>
</evidence>
<dbReference type="RefSeq" id="XP_014146530.1">
    <property type="nucleotide sequence ID" value="XM_014291055.1"/>
</dbReference>
<dbReference type="Proteomes" id="UP000054560">
    <property type="component" value="Unassembled WGS sequence"/>
</dbReference>
<gene>
    <name evidence="2" type="ORF">SARC_14816</name>
</gene>
<keyword evidence="3" id="KW-1185">Reference proteome</keyword>
<feature type="region of interest" description="Disordered" evidence="1">
    <location>
        <begin position="1"/>
        <end position="70"/>
    </location>
</feature>
<dbReference type="AlphaFoldDB" id="A0A0L0F947"/>
<feature type="compositionally biased region" description="Polar residues" evidence="1">
    <location>
        <begin position="57"/>
        <end position="70"/>
    </location>
</feature>
<feature type="compositionally biased region" description="Basic and acidic residues" evidence="1">
    <location>
        <begin position="1"/>
        <end position="10"/>
    </location>
</feature>
<reference evidence="2 3" key="1">
    <citation type="submission" date="2011-02" db="EMBL/GenBank/DDBJ databases">
        <title>The Genome Sequence of Sphaeroforma arctica JP610.</title>
        <authorList>
            <consortium name="The Broad Institute Genome Sequencing Platform"/>
            <person name="Russ C."/>
            <person name="Cuomo C."/>
            <person name="Young S.K."/>
            <person name="Zeng Q."/>
            <person name="Gargeya S."/>
            <person name="Alvarado L."/>
            <person name="Berlin A."/>
            <person name="Chapman S.B."/>
            <person name="Chen Z."/>
            <person name="Freedman E."/>
            <person name="Gellesch M."/>
            <person name="Goldberg J."/>
            <person name="Griggs A."/>
            <person name="Gujja S."/>
            <person name="Heilman E."/>
            <person name="Heiman D."/>
            <person name="Howarth C."/>
            <person name="Mehta T."/>
            <person name="Neiman D."/>
            <person name="Pearson M."/>
            <person name="Roberts A."/>
            <person name="Saif S."/>
            <person name="Shea T."/>
            <person name="Shenoy N."/>
            <person name="Sisk P."/>
            <person name="Stolte C."/>
            <person name="Sykes S."/>
            <person name="White J."/>
            <person name="Yandava C."/>
            <person name="Burger G."/>
            <person name="Gray M.W."/>
            <person name="Holland P.W.H."/>
            <person name="King N."/>
            <person name="Lang F.B.F."/>
            <person name="Roger A.J."/>
            <person name="Ruiz-Trillo I."/>
            <person name="Haas B."/>
            <person name="Nusbaum C."/>
            <person name="Birren B."/>
        </authorList>
    </citation>
    <scope>NUCLEOTIDE SEQUENCE [LARGE SCALE GENOMIC DNA]</scope>
    <source>
        <strain evidence="2 3">JP610</strain>
    </source>
</reference>
<feature type="compositionally biased region" description="Basic and acidic residues" evidence="1">
    <location>
        <begin position="24"/>
        <end position="46"/>
    </location>
</feature>
<evidence type="ECO:0000313" key="3">
    <source>
        <dbReference type="Proteomes" id="UP000054560"/>
    </source>
</evidence>
<feature type="non-terminal residue" evidence="2">
    <location>
        <position position="86"/>
    </location>
</feature>
<proteinExistence type="predicted"/>
<sequence>MSEKVRRTSGTEKSASDTMGTSEGGRRNSILDRARSSLKVHEDGSQSRKGSVGAMRRSSSLAKNLQNIQAEQQETLEHSLQQLANL</sequence>
<organism evidence="2 3">
    <name type="scientific">Sphaeroforma arctica JP610</name>
    <dbReference type="NCBI Taxonomy" id="667725"/>
    <lineage>
        <taxon>Eukaryota</taxon>
        <taxon>Ichthyosporea</taxon>
        <taxon>Ichthyophonida</taxon>
        <taxon>Sphaeroforma</taxon>
    </lineage>
</organism>
<dbReference type="GeneID" id="25915320"/>
<protein>
    <submittedName>
        <fullName evidence="2">Uncharacterized protein</fullName>
    </submittedName>
</protein>